<dbReference type="AlphaFoldDB" id="A0A0X8V9A4"/>
<proteinExistence type="predicted"/>
<dbReference type="Gene3D" id="1.10.260.40">
    <property type="entry name" value="lambda repressor-like DNA-binding domains"/>
    <property type="match status" value="1"/>
</dbReference>
<name>A0A0X8V9A4_ANAPI</name>
<dbReference type="SUPFAM" id="SSF47413">
    <property type="entry name" value="lambda repressor-like DNA-binding domains"/>
    <property type="match status" value="1"/>
</dbReference>
<dbReference type="PROSITE" id="PS50943">
    <property type="entry name" value="HTH_CROC1"/>
    <property type="match status" value="1"/>
</dbReference>
<dbReference type="Pfam" id="PF01381">
    <property type="entry name" value="HTH_3"/>
    <property type="match status" value="1"/>
</dbReference>
<evidence type="ECO:0000313" key="5">
    <source>
        <dbReference type="Proteomes" id="UP000184204"/>
    </source>
</evidence>
<evidence type="ECO:0000259" key="1">
    <source>
        <dbReference type="PROSITE" id="PS50943"/>
    </source>
</evidence>
<reference evidence="3" key="3">
    <citation type="submission" date="2016-11" db="EMBL/GenBank/DDBJ databases">
        <authorList>
            <person name="Varghese N."/>
            <person name="Submissions S."/>
        </authorList>
    </citation>
    <scope>NUCLEOTIDE SEQUENCE</scope>
    <source>
        <strain evidence="3">DSM 1682</strain>
    </source>
</reference>
<evidence type="ECO:0000313" key="2">
    <source>
        <dbReference type="EMBL" id="AMJ39770.1"/>
    </source>
</evidence>
<reference evidence="5" key="4">
    <citation type="submission" date="2016-11" db="EMBL/GenBank/DDBJ databases">
        <authorList>
            <person name="Jaros S."/>
            <person name="Januszkiewicz K."/>
            <person name="Wedrychowicz H."/>
        </authorList>
    </citation>
    <scope>NUCLEOTIDE SEQUENCE [LARGE SCALE GENOMIC DNA]</scope>
    <source>
        <strain evidence="5">DSM 1682</strain>
    </source>
</reference>
<organism evidence="3 5">
    <name type="scientific">Anaerotignum propionicum DSM 1682</name>
    <dbReference type="NCBI Taxonomy" id="991789"/>
    <lineage>
        <taxon>Bacteria</taxon>
        <taxon>Bacillati</taxon>
        <taxon>Bacillota</taxon>
        <taxon>Clostridia</taxon>
        <taxon>Lachnospirales</taxon>
        <taxon>Anaerotignaceae</taxon>
        <taxon>Anaerotignum</taxon>
    </lineage>
</organism>
<dbReference type="Proteomes" id="UP000068026">
    <property type="component" value="Chromosome"/>
</dbReference>
<reference evidence="4" key="2">
    <citation type="submission" date="2016-01" db="EMBL/GenBank/DDBJ databases">
        <authorList>
            <person name="Poehlein A."/>
            <person name="Schlien K."/>
            <person name="Gottschalk G."/>
            <person name="Buckel W."/>
            <person name="Daniel R."/>
        </authorList>
    </citation>
    <scope>NUCLEOTIDE SEQUENCE [LARGE SCALE GENOMIC DNA]</scope>
    <source>
        <strain evidence="4">X2</strain>
    </source>
</reference>
<feature type="domain" description="HTH cro/C1-type" evidence="1">
    <location>
        <begin position="5"/>
        <end position="59"/>
    </location>
</feature>
<accession>A0A0X8V9A4</accession>
<keyword evidence="4" id="KW-1185">Reference proteome</keyword>
<dbReference type="SMART" id="SM00530">
    <property type="entry name" value="HTH_XRE"/>
    <property type="match status" value="1"/>
</dbReference>
<dbReference type="InterPro" id="IPR010982">
    <property type="entry name" value="Lambda_DNA-bd_dom_sf"/>
</dbReference>
<dbReference type="EMBL" id="CP014223">
    <property type="protein sequence ID" value="AMJ39770.1"/>
    <property type="molecule type" value="Genomic_DNA"/>
</dbReference>
<dbReference type="GO" id="GO:0003677">
    <property type="term" value="F:DNA binding"/>
    <property type="evidence" value="ECO:0007669"/>
    <property type="project" value="UniProtKB-KW"/>
</dbReference>
<dbReference type="CDD" id="cd00093">
    <property type="entry name" value="HTH_XRE"/>
    <property type="match status" value="1"/>
</dbReference>
<protein>
    <submittedName>
        <fullName evidence="3">DNA-binding transcriptional regulator, XRE-family HTH domain</fullName>
    </submittedName>
    <submittedName>
        <fullName evidence="2">Helix-turn-helix domain protein</fullName>
    </submittedName>
</protein>
<reference evidence="2 4" key="1">
    <citation type="journal article" date="2016" name="Genome Announc.">
        <title>Complete Genome Sequence of the Amino Acid-Fermenting Clostridium propionicum X2 (DSM 1682).</title>
        <authorList>
            <person name="Poehlein A."/>
            <person name="Schlien K."/>
            <person name="Chowdhury N.P."/>
            <person name="Gottschalk G."/>
            <person name="Buckel W."/>
            <person name="Daniel R."/>
        </authorList>
    </citation>
    <scope>NUCLEOTIDE SEQUENCE [LARGE SCALE GENOMIC DNA]</scope>
    <source>
        <strain evidence="2 4">X2</strain>
    </source>
</reference>
<dbReference type="RefSeq" id="WP_066046737.1">
    <property type="nucleotide sequence ID" value="NZ_CP014223.1"/>
</dbReference>
<evidence type="ECO:0000313" key="3">
    <source>
        <dbReference type="EMBL" id="SHE28791.1"/>
    </source>
</evidence>
<dbReference type="Proteomes" id="UP000184204">
    <property type="component" value="Unassembled WGS sequence"/>
</dbReference>
<dbReference type="KEGG" id="cpro:CPRO_01460"/>
<dbReference type="OrthoDB" id="2735991at2"/>
<dbReference type="InterPro" id="IPR001387">
    <property type="entry name" value="Cro/C1-type_HTH"/>
</dbReference>
<dbReference type="EMBL" id="FQUA01000001">
    <property type="protein sequence ID" value="SHE28791.1"/>
    <property type="molecule type" value="Genomic_DNA"/>
</dbReference>
<sequence length="107" mass="12544">MKERLKELRKELGLSQRVFCQALGLNQTTYASFETGERQIKEAYIKLICKVYNVNEEWLTTGTGKMFLPKFASSTIELLEIYDALIPPLQDYLLQQIRELKKLQDRL</sequence>
<evidence type="ECO:0000313" key="4">
    <source>
        <dbReference type="Proteomes" id="UP000068026"/>
    </source>
</evidence>
<keyword evidence="3" id="KW-0238">DNA-binding</keyword>
<gene>
    <name evidence="2" type="ORF">CPRO_01460</name>
    <name evidence="3" type="ORF">SAMN02745151_00207</name>
</gene>